<reference evidence="6 7" key="1">
    <citation type="submission" date="2024-09" db="EMBL/GenBank/DDBJ databases">
        <authorList>
            <person name="Sun Q."/>
            <person name="Mori K."/>
        </authorList>
    </citation>
    <scope>NUCLEOTIDE SEQUENCE [LARGE SCALE GENOMIC DNA]</scope>
    <source>
        <strain evidence="6 7">JCM 3331</strain>
    </source>
</reference>
<keyword evidence="7" id="KW-1185">Reference proteome</keyword>
<dbReference type="PANTHER" id="PTHR30055:SF234">
    <property type="entry name" value="HTH-TYPE TRANSCRIPTIONAL REGULATOR BETI"/>
    <property type="match status" value="1"/>
</dbReference>
<evidence type="ECO:0000259" key="5">
    <source>
        <dbReference type="PROSITE" id="PS50977"/>
    </source>
</evidence>
<dbReference type="InterPro" id="IPR009057">
    <property type="entry name" value="Homeodomain-like_sf"/>
</dbReference>
<dbReference type="PANTHER" id="PTHR30055">
    <property type="entry name" value="HTH-TYPE TRANSCRIPTIONAL REGULATOR RUTR"/>
    <property type="match status" value="1"/>
</dbReference>
<dbReference type="InterPro" id="IPR001647">
    <property type="entry name" value="HTH_TetR"/>
</dbReference>
<dbReference type="Gene3D" id="1.10.357.10">
    <property type="entry name" value="Tetracycline Repressor, domain 2"/>
    <property type="match status" value="1"/>
</dbReference>
<evidence type="ECO:0000313" key="6">
    <source>
        <dbReference type="EMBL" id="MFB9573946.1"/>
    </source>
</evidence>
<dbReference type="InterPro" id="IPR041483">
    <property type="entry name" value="TetR_C_34"/>
</dbReference>
<feature type="DNA-binding region" description="H-T-H motif" evidence="4">
    <location>
        <begin position="42"/>
        <end position="61"/>
    </location>
</feature>
<dbReference type="Pfam" id="PF00440">
    <property type="entry name" value="TetR_N"/>
    <property type="match status" value="1"/>
</dbReference>
<dbReference type="PROSITE" id="PS50977">
    <property type="entry name" value="HTH_TETR_2"/>
    <property type="match status" value="1"/>
</dbReference>
<protein>
    <submittedName>
        <fullName evidence="6">TetR family transcriptional regulator</fullName>
    </submittedName>
</protein>
<dbReference type="RefSeq" id="WP_345509659.1">
    <property type="nucleotide sequence ID" value="NZ_BAAAXD010000003.1"/>
</dbReference>
<feature type="domain" description="HTH tetR-type" evidence="5">
    <location>
        <begin position="19"/>
        <end position="79"/>
    </location>
</feature>
<organism evidence="6 7">
    <name type="scientific">Streptomyces yanii</name>
    <dbReference type="NCBI Taxonomy" id="78510"/>
    <lineage>
        <taxon>Bacteria</taxon>
        <taxon>Bacillati</taxon>
        <taxon>Actinomycetota</taxon>
        <taxon>Actinomycetes</taxon>
        <taxon>Kitasatosporales</taxon>
        <taxon>Streptomycetaceae</taxon>
        <taxon>Streptomyces</taxon>
    </lineage>
</organism>
<keyword evidence="2 4" id="KW-0238">DNA-binding</keyword>
<dbReference type="InterPro" id="IPR050109">
    <property type="entry name" value="HTH-type_TetR-like_transc_reg"/>
</dbReference>
<comment type="caution">
    <text evidence="6">The sequence shown here is derived from an EMBL/GenBank/DDBJ whole genome shotgun (WGS) entry which is preliminary data.</text>
</comment>
<dbReference type="SUPFAM" id="SSF46689">
    <property type="entry name" value="Homeodomain-like"/>
    <property type="match status" value="1"/>
</dbReference>
<dbReference type="EMBL" id="JBHMCG010000075">
    <property type="protein sequence ID" value="MFB9573946.1"/>
    <property type="molecule type" value="Genomic_DNA"/>
</dbReference>
<accession>A0ABV5RA24</accession>
<evidence type="ECO:0000256" key="1">
    <source>
        <dbReference type="ARBA" id="ARBA00023015"/>
    </source>
</evidence>
<keyword evidence="1" id="KW-0805">Transcription regulation</keyword>
<evidence type="ECO:0000313" key="7">
    <source>
        <dbReference type="Proteomes" id="UP001589710"/>
    </source>
</evidence>
<dbReference type="Proteomes" id="UP001589710">
    <property type="component" value="Unassembled WGS sequence"/>
</dbReference>
<evidence type="ECO:0000256" key="3">
    <source>
        <dbReference type="ARBA" id="ARBA00023163"/>
    </source>
</evidence>
<name>A0ABV5RA24_9ACTN</name>
<dbReference type="Pfam" id="PF17929">
    <property type="entry name" value="TetR_C_34"/>
    <property type="match status" value="1"/>
</dbReference>
<evidence type="ECO:0000256" key="4">
    <source>
        <dbReference type="PROSITE-ProRule" id="PRU00335"/>
    </source>
</evidence>
<proteinExistence type="predicted"/>
<sequence>MTDDWPTDFQRARSAEQREVRKQTILAAAAELLTEMPVSDISLRELSRRVGLSKTNVVRYFETREAVFFELLNRDLAQWIEELPTDLASADIAGPASPRAVTDTLARSLARRTQLCELLSSLGSELERNISAESARDFKRAHVRLLGALAELLRQHITALNPAAARELVSLTVVCTAGLWPFAHPSPAVVEAQQDPELAVTKVDFGERLGRTLHIAATGLLDLEERAT</sequence>
<evidence type="ECO:0000256" key="2">
    <source>
        <dbReference type="ARBA" id="ARBA00023125"/>
    </source>
</evidence>
<gene>
    <name evidence="6" type="ORF">ACFFTL_16940</name>
</gene>
<keyword evidence="3" id="KW-0804">Transcription</keyword>